<dbReference type="Proteomes" id="UP000449846">
    <property type="component" value="Unassembled WGS sequence"/>
</dbReference>
<comment type="caution">
    <text evidence="6">The sequence shown here is derived from an EMBL/GenBank/DDBJ whole genome shotgun (WGS) entry which is preliminary data.</text>
</comment>
<dbReference type="GO" id="GO:0003677">
    <property type="term" value="F:DNA binding"/>
    <property type="evidence" value="ECO:0007669"/>
    <property type="project" value="UniProtKB-KW"/>
</dbReference>
<feature type="domain" description="HTH lysR-type" evidence="5">
    <location>
        <begin position="12"/>
        <end position="37"/>
    </location>
</feature>
<dbReference type="InterPro" id="IPR036390">
    <property type="entry name" value="WH_DNA-bd_sf"/>
</dbReference>
<dbReference type="InterPro" id="IPR050950">
    <property type="entry name" value="HTH-type_LysR_regulators"/>
</dbReference>
<protein>
    <submittedName>
        <fullName evidence="6">LysR family transcriptional regulator</fullName>
    </submittedName>
</protein>
<dbReference type="PANTHER" id="PTHR30419:SF8">
    <property type="entry name" value="NITROGEN ASSIMILATION TRANSCRIPTIONAL ACTIVATOR-RELATED"/>
    <property type="match status" value="1"/>
</dbReference>
<evidence type="ECO:0000256" key="2">
    <source>
        <dbReference type="ARBA" id="ARBA00023015"/>
    </source>
</evidence>
<evidence type="ECO:0000259" key="5">
    <source>
        <dbReference type="PROSITE" id="PS50931"/>
    </source>
</evidence>
<sequence length="220" mass="24649">MRNADTPGIATSKSVRRIEDDLGARLLNRGPNGTQLTLFGQMLLGYAQLILELADEAVNEIDALRGARRGVLRIGALPIALQQLLPDALIRFNRKAPDISIVVHEGINENLLPQLYNGRLDILFTLKPSEPQSDDFEWRSVLVEPVRIVCRRDHPLARLERVALADLPAYPWLLPPMPEPDRLTLDQIFRKAGLPRAKVAMETTSITFLKSTLARTDYLS</sequence>
<gene>
    <name evidence="6" type="ORF">GL300_20555</name>
</gene>
<dbReference type="Pfam" id="PF03466">
    <property type="entry name" value="LysR_substrate"/>
    <property type="match status" value="1"/>
</dbReference>
<evidence type="ECO:0000256" key="4">
    <source>
        <dbReference type="ARBA" id="ARBA00023163"/>
    </source>
</evidence>
<dbReference type="PANTHER" id="PTHR30419">
    <property type="entry name" value="HTH-TYPE TRANSCRIPTIONAL REGULATOR YBHD"/>
    <property type="match status" value="1"/>
</dbReference>
<organism evidence="6 7">
    <name type="scientific">Paracoccus litorisediminis</name>
    <dbReference type="NCBI Taxonomy" id="2006130"/>
    <lineage>
        <taxon>Bacteria</taxon>
        <taxon>Pseudomonadati</taxon>
        <taxon>Pseudomonadota</taxon>
        <taxon>Alphaproteobacteria</taxon>
        <taxon>Rhodobacterales</taxon>
        <taxon>Paracoccaceae</taxon>
        <taxon>Paracoccus</taxon>
    </lineage>
</organism>
<dbReference type="Gene3D" id="1.10.10.10">
    <property type="entry name" value="Winged helix-like DNA-binding domain superfamily/Winged helix DNA-binding domain"/>
    <property type="match status" value="1"/>
</dbReference>
<evidence type="ECO:0000313" key="7">
    <source>
        <dbReference type="Proteomes" id="UP000449846"/>
    </source>
</evidence>
<proteinExistence type="inferred from homology"/>
<keyword evidence="7" id="KW-1185">Reference proteome</keyword>
<accession>A0A844HRB9</accession>
<comment type="similarity">
    <text evidence="1">Belongs to the LysR transcriptional regulatory family.</text>
</comment>
<dbReference type="SUPFAM" id="SSF46785">
    <property type="entry name" value="Winged helix' DNA-binding domain"/>
    <property type="match status" value="1"/>
</dbReference>
<dbReference type="GO" id="GO:0005829">
    <property type="term" value="C:cytosol"/>
    <property type="evidence" value="ECO:0007669"/>
    <property type="project" value="TreeGrafter"/>
</dbReference>
<dbReference type="SUPFAM" id="SSF53850">
    <property type="entry name" value="Periplasmic binding protein-like II"/>
    <property type="match status" value="1"/>
</dbReference>
<dbReference type="GO" id="GO:0003700">
    <property type="term" value="F:DNA-binding transcription factor activity"/>
    <property type="evidence" value="ECO:0007669"/>
    <property type="project" value="InterPro"/>
</dbReference>
<evidence type="ECO:0000313" key="6">
    <source>
        <dbReference type="EMBL" id="MTH61608.1"/>
    </source>
</evidence>
<name>A0A844HRB9_9RHOB</name>
<dbReference type="OrthoDB" id="5297263at2"/>
<dbReference type="RefSeq" id="WP_155041567.1">
    <property type="nucleotide sequence ID" value="NZ_WMIG01000018.1"/>
</dbReference>
<dbReference type="Gene3D" id="3.40.190.290">
    <property type="match status" value="1"/>
</dbReference>
<reference evidence="6 7" key="1">
    <citation type="submission" date="2019-11" db="EMBL/GenBank/DDBJ databases">
        <authorList>
            <person name="Dong K."/>
        </authorList>
    </citation>
    <scope>NUCLEOTIDE SEQUENCE [LARGE SCALE GENOMIC DNA]</scope>
    <source>
        <strain evidence="6 7">NBRC 112902</strain>
    </source>
</reference>
<evidence type="ECO:0000256" key="1">
    <source>
        <dbReference type="ARBA" id="ARBA00009437"/>
    </source>
</evidence>
<dbReference type="InterPro" id="IPR036388">
    <property type="entry name" value="WH-like_DNA-bd_sf"/>
</dbReference>
<dbReference type="InterPro" id="IPR000847">
    <property type="entry name" value="LysR_HTH_N"/>
</dbReference>
<keyword evidence="4" id="KW-0804">Transcription</keyword>
<dbReference type="EMBL" id="WMIG01000018">
    <property type="protein sequence ID" value="MTH61608.1"/>
    <property type="molecule type" value="Genomic_DNA"/>
</dbReference>
<dbReference type="AlphaFoldDB" id="A0A844HRB9"/>
<dbReference type="PROSITE" id="PS50931">
    <property type="entry name" value="HTH_LYSR"/>
    <property type="match status" value="1"/>
</dbReference>
<dbReference type="InterPro" id="IPR005119">
    <property type="entry name" value="LysR_subst-bd"/>
</dbReference>
<evidence type="ECO:0000256" key="3">
    <source>
        <dbReference type="ARBA" id="ARBA00023125"/>
    </source>
</evidence>
<keyword evidence="3" id="KW-0238">DNA-binding</keyword>
<keyword evidence="2" id="KW-0805">Transcription regulation</keyword>